<accession>A0A098LC25</accession>
<dbReference type="Proteomes" id="UP000030185">
    <property type="component" value="Unassembled WGS sequence"/>
</dbReference>
<evidence type="ECO:0000313" key="2">
    <source>
        <dbReference type="Proteomes" id="UP000030185"/>
    </source>
</evidence>
<name>A0A098LC25_9BACT</name>
<dbReference type="eggNOG" id="ENOG5032RBB">
    <property type="taxonomic scope" value="Bacteria"/>
</dbReference>
<organism evidence="1 2">
    <name type="scientific">Sporocytophaga myxococcoides</name>
    <dbReference type="NCBI Taxonomy" id="153721"/>
    <lineage>
        <taxon>Bacteria</taxon>
        <taxon>Pseudomonadati</taxon>
        <taxon>Bacteroidota</taxon>
        <taxon>Cytophagia</taxon>
        <taxon>Cytophagales</taxon>
        <taxon>Cytophagaceae</taxon>
        <taxon>Sporocytophaga</taxon>
    </lineage>
</organism>
<dbReference type="STRING" id="153721.MYP_1212"/>
<sequence>MMRAEYTLLILFFLSKELNAQQLSYTPDIVLGHRSLTYLHHVNYNFNNKIKINNLTLFDTEYSSDNANIFFIRNTFSYNVLRKVTFNVAFGMKNPGSFFTISTQYRTGHPRYLFAYSIGTTYQRGFTLEQSIALEYYPYLAENLQAYFNLLAIANINLEEYQRGLQFVRLGFKENKIIYGLALNADQFNNAKRRLVNTGIFIKYNF</sequence>
<dbReference type="RefSeq" id="WP_045459810.1">
    <property type="nucleotide sequence ID" value="NZ_BBLT01000002.1"/>
</dbReference>
<reference evidence="1 2" key="1">
    <citation type="submission" date="2014-09" db="EMBL/GenBank/DDBJ databases">
        <title>Sporocytophaga myxococcoides PG-01 genome sequencing.</title>
        <authorList>
            <person name="Liu L."/>
            <person name="Gao P.J."/>
            <person name="Chen G.J."/>
            <person name="Wang L.S."/>
        </authorList>
    </citation>
    <scope>NUCLEOTIDE SEQUENCE [LARGE SCALE GENOMIC DNA]</scope>
    <source>
        <strain evidence="1 2">PG-01</strain>
    </source>
</reference>
<comment type="caution">
    <text evidence="1">The sequence shown here is derived from an EMBL/GenBank/DDBJ whole genome shotgun (WGS) entry which is preliminary data.</text>
</comment>
<protein>
    <recommendedName>
        <fullName evidence="3">DUF481 domain-containing protein</fullName>
    </recommendedName>
</protein>
<dbReference type="EMBL" id="BBLT01000002">
    <property type="protein sequence ID" value="GAL83984.1"/>
    <property type="molecule type" value="Genomic_DNA"/>
</dbReference>
<proteinExistence type="predicted"/>
<evidence type="ECO:0000313" key="1">
    <source>
        <dbReference type="EMBL" id="GAL83984.1"/>
    </source>
</evidence>
<dbReference type="AlphaFoldDB" id="A0A098LC25"/>
<keyword evidence="2" id="KW-1185">Reference proteome</keyword>
<gene>
    <name evidence="1" type="ORF">MYP_1212</name>
</gene>
<evidence type="ECO:0008006" key="3">
    <source>
        <dbReference type="Google" id="ProtNLM"/>
    </source>
</evidence>